<name>A0A1G2Q1N8_9BACT</name>
<dbReference type="PANTHER" id="PTHR11451">
    <property type="entry name" value="THREONINE-TRNA LIGASE"/>
    <property type="match status" value="1"/>
</dbReference>
<dbReference type="SUPFAM" id="SSF55681">
    <property type="entry name" value="Class II aaRS and biotin synthetases"/>
    <property type="match status" value="1"/>
</dbReference>
<evidence type="ECO:0000256" key="1">
    <source>
        <dbReference type="ARBA" id="ARBA00008226"/>
    </source>
</evidence>
<evidence type="ECO:0000256" key="6">
    <source>
        <dbReference type="ARBA" id="ARBA00022741"/>
    </source>
</evidence>
<dbReference type="CDD" id="cd00860">
    <property type="entry name" value="ThrRS_anticodon"/>
    <property type="match status" value="1"/>
</dbReference>
<dbReference type="InterPro" id="IPR006195">
    <property type="entry name" value="aa-tRNA-synth_II"/>
</dbReference>
<dbReference type="Gene3D" id="3.30.54.20">
    <property type="match status" value="1"/>
</dbReference>
<evidence type="ECO:0000256" key="13">
    <source>
        <dbReference type="HAMAP-Rule" id="MF_00184"/>
    </source>
</evidence>
<evidence type="ECO:0000259" key="14">
    <source>
        <dbReference type="PROSITE" id="PS50862"/>
    </source>
</evidence>
<dbReference type="SUPFAM" id="SSF55186">
    <property type="entry name" value="ThrRS/AlaRS common domain"/>
    <property type="match status" value="1"/>
</dbReference>
<keyword evidence="2 13" id="KW-0963">Cytoplasm</keyword>
<dbReference type="GO" id="GO:0005737">
    <property type="term" value="C:cytoplasm"/>
    <property type="evidence" value="ECO:0007669"/>
    <property type="project" value="UniProtKB-SubCell"/>
</dbReference>
<keyword evidence="5 13" id="KW-0479">Metal-binding</keyword>
<comment type="subunit">
    <text evidence="13">Homodimer.</text>
</comment>
<feature type="binding site" evidence="13">
    <location>
        <position position="278"/>
    </location>
    <ligand>
        <name>Zn(2+)</name>
        <dbReference type="ChEBI" id="CHEBI:29105"/>
        <note>catalytic</note>
    </ligand>
</feature>
<evidence type="ECO:0000256" key="11">
    <source>
        <dbReference type="ARBA" id="ARBA00023146"/>
    </source>
</evidence>
<keyword evidence="4 13" id="KW-0436">Ligase</keyword>
<dbReference type="GO" id="GO:0046872">
    <property type="term" value="F:metal ion binding"/>
    <property type="evidence" value="ECO:0007669"/>
    <property type="project" value="UniProtKB-KW"/>
</dbReference>
<comment type="subcellular location">
    <subcellularLocation>
        <location evidence="13">Cytoplasm</location>
    </subcellularLocation>
</comment>
<dbReference type="AlphaFoldDB" id="A0A1G2Q1N8"/>
<dbReference type="SUPFAM" id="SSF52954">
    <property type="entry name" value="Class II aaRS ABD-related"/>
    <property type="match status" value="1"/>
</dbReference>
<evidence type="ECO:0000313" key="15">
    <source>
        <dbReference type="EMBL" id="OHA54487.1"/>
    </source>
</evidence>
<keyword evidence="11 13" id="KW-0030">Aminoacyl-tRNA synthetase</keyword>
<sequence length="586" mass="67444">MPSSLEAKRHSLAHLLAAAVIDLYPKAKRTIGPAIDDGFYYDFDFGKDKVNEEDLARIEDKMKQLLPTWQGFEHSEHSVVEVKKMFKDNPYKLELIDEFSADGQKLSTYTSGEFTDLCRGGHTDDMKDIKADSWQLDRLAGAYWRGNEKNKMLTRIYGLAFDTKKELDDYLKQREEAAKRDHRKLGKELKLFTFSDYVGPGLPLWLPYGAVLAEELEKLAKETEFKAGYKIIRTPHIAKESMYKTSGHLPYYQESMYPPLTLDEEGTKTVYYLKAMNCPHHHQVYAAEPRSYRDLPLRLAEYGTVYRYEKSGELFGLLRVRMLSMNDAHIYCTPEQFAAEFKAVNDMYLNYFKLFGLEKYVMRFSTHSPEGLGKKYVNEPALWRETEDLVRRTMQESGVNFIEVADEAAFYGPKIDVQVWSSIGREFTLATNQVDFAQPKRFDLTYVDKGGANKTPLCIHRAPLSTHERFIGFLIEHYGGAFPIWLSPVQVKLLPVGASHIDYCQKLASELRDKMIRVEVDDANETIGNKIRKAEHEKVPYILVVGDKEMKSGDLAIRRRGSKDIETISQEKFVNALLQVIKDRTN</sequence>
<keyword evidence="10 13" id="KW-0648">Protein biosynthesis</keyword>
<dbReference type="Gene3D" id="3.30.980.10">
    <property type="entry name" value="Threonyl-trna Synthetase, Chain A, domain 2"/>
    <property type="match status" value="1"/>
</dbReference>
<dbReference type="InterPro" id="IPR004154">
    <property type="entry name" value="Anticodon-bd"/>
</dbReference>
<comment type="caution">
    <text evidence="15">The sequence shown here is derived from an EMBL/GenBank/DDBJ whole genome shotgun (WGS) entry which is preliminary data.</text>
</comment>
<evidence type="ECO:0000256" key="2">
    <source>
        <dbReference type="ARBA" id="ARBA00022490"/>
    </source>
</evidence>
<dbReference type="Pfam" id="PF07973">
    <property type="entry name" value="tRNA_SAD"/>
    <property type="match status" value="1"/>
</dbReference>
<keyword evidence="9 13" id="KW-0694">RNA-binding</keyword>
<feature type="domain" description="Aminoacyl-transfer RNA synthetases class-II family profile" evidence="14">
    <location>
        <begin position="212"/>
        <end position="483"/>
    </location>
</feature>
<dbReference type="GO" id="GO:0006435">
    <property type="term" value="P:threonyl-tRNA aminoacylation"/>
    <property type="evidence" value="ECO:0007669"/>
    <property type="project" value="UniProtKB-UniRule"/>
</dbReference>
<dbReference type="PROSITE" id="PS50862">
    <property type="entry name" value="AA_TRNA_LIGASE_II"/>
    <property type="match status" value="1"/>
</dbReference>
<dbReference type="Gene3D" id="3.30.930.10">
    <property type="entry name" value="Bira Bifunctional Protein, Domain 2"/>
    <property type="match status" value="1"/>
</dbReference>
<reference evidence="15 16" key="1">
    <citation type="journal article" date="2016" name="Nat. Commun.">
        <title>Thousands of microbial genomes shed light on interconnected biogeochemical processes in an aquifer system.</title>
        <authorList>
            <person name="Anantharaman K."/>
            <person name="Brown C.T."/>
            <person name="Hug L.A."/>
            <person name="Sharon I."/>
            <person name="Castelle C.J."/>
            <person name="Probst A.J."/>
            <person name="Thomas B.C."/>
            <person name="Singh A."/>
            <person name="Wilkins M.J."/>
            <person name="Karaoz U."/>
            <person name="Brodie E.L."/>
            <person name="Williams K.H."/>
            <person name="Hubbard S.S."/>
            <person name="Banfield J.F."/>
        </authorList>
    </citation>
    <scope>NUCLEOTIDE SEQUENCE [LARGE SCALE GENOMIC DNA]</scope>
</reference>
<evidence type="ECO:0000256" key="7">
    <source>
        <dbReference type="ARBA" id="ARBA00022833"/>
    </source>
</evidence>
<dbReference type="InterPro" id="IPR012947">
    <property type="entry name" value="tRNA_SAD"/>
</dbReference>
<gene>
    <name evidence="13" type="primary">thrS</name>
    <name evidence="15" type="ORF">A2226_01605</name>
</gene>
<accession>A0A1G2Q1N8</accession>
<dbReference type="SMART" id="SM00863">
    <property type="entry name" value="tRNA_SAD"/>
    <property type="match status" value="1"/>
</dbReference>
<dbReference type="InterPro" id="IPR036621">
    <property type="entry name" value="Anticodon-bd_dom_sf"/>
</dbReference>
<evidence type="ECO:0000256" key="9">
    <source>
        <dbReference type="ARBA" id="ARBA00022884"/>
    </source>
</evidence>
<dbReference type="InterPro" id="IPR002320">
    <property type="entry name" value="Thr-tRNA-ligase_IIa"/>
</dbReference>
<keyword evidence="3 13" id="KW-0820">tRNA-binding</keyword>
<dbReference type="FunFam" id="3.30.980.10:FF:000005">
    <property type="entry name" value="Threonyl-tRNA synthetase, mitochondrial"/>
    <property type="match status" value="1"/>
</dbReference>
<comment type="similarity">
    <text evidence="1 13">Belongs to the class-II aminoacyl-tRNA synthetase family.</text>
</comment>
<dbReference type="InterPro" id="IPR018163">
    <property type="entry name" value="Thr/Ala-tRNA-synth_IIc_edit"/>
</dbReference>
<dbReference type="Proteomes" id="UP000178936">
    <property type="component" value="Unassembled WGS sequence"/>
</dbReference>
<dbReference type="EMBL" id="MHTB01000046">
    <property type="protein sequence ID" value="OHA54487.1"/>
    <property type="molecule type" value="Genomic_DNA"/>
</dbReference>
<protein>
    <recommendedName>
        <fullName evidence="13">Threonine--tRNA ligase</fullName>
        <ecNumber evidence="13">6.1.1.3</ecNumber>
    </recommendedName>
    <alternativeName>
        <fullName evidence="13">Threonyl-tRNA synthetase</fullName>
        <shortName evidence="13">ThrRS</shortName>
    </alternativeName>
</protein>
<organism evidence="15 16">
    <name type="scientific">Candidatus Veblenbacteria bacterium RIFOXYA2_FULL_43_9</name>
    <dbReference type="NCBI Taxonomy" id="1802425"/>
    <lineage>
        <taxon>Bacteria</taxon>
        <taxon>Candidatus Vebleniibacteriota</taxon>
    </lineage>
</organism>
<keyword evidence="8 13" id="KW-0067">ATP-binding</keyword>
<dbReference type="CDD" id="cd00771">
    <property type="entry name" value="ThrRS_core"/>
    <property type="match status" value="1"/>
</dbReference>
<dbReference type="InterPro" id="IPR002314">
    <property type="entry name" value="aa-tRNA-synt_IIb"/>
</dbReference>
<comment type="catalytic activity">
    <reaction evidence="12 13">
        <text>tRNA(Thr) + L-threonine + ATP = L-threonyl-tRNA(Thr) + AMP + diphosphate + H(+)</text>
        <dbReference type="Rhea" id="RHEA:24624"/>
        <dbReference type="Rhea" id="RHEA-COMP:9670"/>
        <dbReference type="Rhea" id="RHEA-COMP:9704"/>
        <dbReference type="ChEBI" id="CHEBI:15378"/>
        <dbReference type="ChEBI" id="CHEBI:30616"/>
        <dbReference type="ChEBI" id="CHEBI:33019"/>
        <dbReference type="ChEBI" id="CHEBI:57926"/>
        <dbReference type="ChEBI" id="CHEBI:78442"/>
        <dbReference type="ChEBI" id="CHEBI:78534"/>
        <dbReference type="ChEBI" id="CHEBI:456215"/>
        <dbReference type="EC" id="6.1.1.3"/>
    </reaction>
</comment>
<evidence type="ECO:0000256" key="3">
    <source>
        <dbReference type="ARBA" id="ARBA00022555"/>
    </source>
</evidence>
<evidence type="ECO:0000256" key="8">
    <source>
        <dbReference type="ARBA" id="ARBA00022840"/>
    </source>
</evidence>
<dbReference type="InterPro" id="IPR045864">
    <property type="entry name" value="aa-tRNA-synth_II/BPL/LPL"/>
</dbReference>
<proteinExistence type="inferred from homology"/>
<feature type="binding site" evidence="13">
    <location>
        <position position="460"/>
    </location>
    <ligand>
        <name>Zn(2+)</name>
        <dbReference type="ChEBI" id="CHEBI:29105"/>
        <note>catalytic</note>
    </ligand>
</feature>
<dbReference type="FunFam" id="3.40.50.800:FF:000001">
    <property type="entry name" value="Threonine--tRNA ligase"/>
    <property type="match status" value="1"/>
</dbReference>
<feature type="binding site" evidence="13">
    <location>
        <position position="329"/>
    </location>
    <ligand>
        <name>Zn(2+)</name>
        <dbReference type="ChEBI" id="CHEBI:29105"/>
        <note>catalytic</note>
    </ligand>
</feature>
<evidence type="ECO:0000313" key="16">
    <source>
        <dbReference type="Proteomes" id="UP000178936"/>
    </source>
</evidence>
<dbReference type="EC" id="6.1.1.3" evidence="13"/>
<dbReference type="InterPro" id="IPR047246">
    <property type="entry name" value="ThrRS_anticodon"/>
</dbReference>
<comment type="caution">
    <text evidence="13">Lacks conserved residue(s) required for the propagation of feature annotation.</text>
</comment>
<evidence type="ECO:0000256" key="12">
    <source>
        <dbReference type="ARBA" id="ARBA00049515"/>
    </source>
</evidence>
<dbReference type="GO" id="GO:0005524">
    <property type="term" value="F:ATP binding"/>
    <property type="evidence" value="ECO:0007669"/>
    <property type="project" value="UniProtKB-UniRule"/>
</dbReference>
<evidence type="ECO:0000256" key="4">
    <source>
        <dbReference type="ARBA" id="ARBA00022598"/>
    </source>
</evidence>
<dbReference type="GO" id="GO:0004829">
    <property type="term" value="F:threonine-tRNA ligase activity"/>
    <property type="evidence" value="ECO:0007669"/>
    <property type="project" value="UniProtKB-UniRule"/>
</dbReference>
<dbReference type="Pfam" id="PF00587">
    <property type="entry name" value="tRNA-synt_2b"/>
    <property type="match status" value="1"/>
</dbReference>
<dbReference type="FunFam" id="3.30.930.10:FF:000002">
    <property type="entry name" value="Threonine--tRNA ligase"/>
    <property type="match status" value="1"/>
</dbReference>
<dbReference type="NCBIfam" id="TIGR00418">
    <property type="entry name" value="thrS"/>
    <property type="match status" value="1"/>
</dbReference>
<comment type="cofactor">
    <cofactor evidence="13">
        <name>Zn(2+)</name>
        <dbReference type="ChEBI" id="CHEBI:29105"/>
    </cofactor>
    <text evidence="13">Binds 1 zinc ion per subunit.</text>
</comment>
<dbReference type="PRINTS" id="PR01047">
    <property type="entry name" value="TRNASYNTHTHR"/>
</dbReference>
<evidence type="ECO:0000256" key="5">
    <source>
        <dbReference type="ARBA" id="ARBA00022723"/>
    </source>
</evidence>
<keyword evidence="6 13" id="KW-0547">Nucleotide-binding</keyword>
<dbReference type="PANTHER" id="PTHR11451:SF44">
    <property type="entry name" value="THREONINE--TRNA LIGASE, CHLOROPLASTIC_MITOCHONDRIAL 2"/>
    <property type="match status" value="1"/>
</dbReference>
<dbReference type="GO" id="GO:0000049">
    <property type="term" value="F:tRNA binding"/>
    <property type="evidence" value="ECO:0007669"/>
    <property type="project" value="UniProtKB-KW"/>
</dbReference>
<dbReference type="Gene3D" id="3.40.50.800">
    <property type="entry name" value="Anticodon-binding domain"/>
    <property type="match status" value="1"/>
</dbReference>
<evidence type="ECO:0000256" key="10">
    <source>
        <dbReference type="ARBA" id="ARBA00022917"/>
    </source>
</evidence>
<keyword evidence="7 13" id="KW-0862">Zinc</keyword>
<dbReference type="HAMAP" id="MF_00184">
    <property type="entry name" value="Thr_tRNA_synth"/>
    <property type="match status" value="1"/>
</dbReference>
<dbReference type="Pfam" id="PF03129">
    <property type="entry name" value="HGTP_anticodon"/>
    <property type="match status" value="1"/>
</dbReference>
<dbReference type="InterPro" id="IPR033728">
    <property type="entry name" value="ThrRS_core"/>
</dbReference>